<feature type="non-terminal residue" evidence="1">
    <location>
        <position position="1"/>
    </location>
</feature>
<dbReference type="PANTHER" id="PTHR33408:SF2">
    <property type="entry name" value="TRANSPOSASE DDE DOMAIN-CONTAINING PROTEIN"/>
    <property type="match status" value="1"/>
</dbReference>
<gene>
    <name evidence="1" type="ORF">M1B79_18330</name>
</gene>
<dbReference type="EMBL" id="JAMZED010000185">
    <property type="protein sequence ID" value="MCR6506553.1"/>
    <property type="molecule type" value="Genomic_DNA"/>
</dbReference>
<proteinExistence type="predicted"/>
<dbReference type="AlphaFoldDB" id="A0A9X2SUY2"/>
<protein>
    <submittedName>
        <fullName evidence="1">Transposase</fullName>
    </submittedName>
</protein>
<evidence type="ECO:0000313" key="1">
    <source>
        <dbReference type="EMBL" id="MCR6506553.1"/>
    </source>
</evidence>
<evidence type="ECO:0000313" key="2">
    <source>
        <dbReference type="Proteomes" id="UP001143192"/>
    </source>
</evidence>
<dbReference type="RefSeq" id="WP_257932681.1">
    <property type="nucleotide sequence ID" value="NZ_JAMZED010000185.1"/>
</dbReference>
<organism evidence="1 2">
    <name type="scientific">Bacteroides muris</name>
    <name type="common">ex Fokt et al. 2023</name>
    <dbReference type="NCBI Taxonomy" id="2937417"/>
    <lineage>
        <taxon>Bacteria</taxon>
        <taxon>Pseudomonadati</taxon>
        <taxon>Bacteroidota</taxon>
        <taxon>Bacteroidia</taxon>
        <taxon>Bacteroidales</taxon>
        <taxon>Bacteroidaceae</taxon>
        <taxon>Bacteroides</taxon>
    </lineage>
</organism>
<reference evidence="1" key="2">
    <citation type="submission" date="2022-04" db="EMBL/GenBank/DDBJ databases">
        <authorList>
            <person name="Fokt H."/>
            <person name="Baines J."/>
        </authorList>
    </citation>
    <scope>NUCLEOTIDE SEQUENCE</scope>
    <source>
        <strain evidence="1">KH365_2</strain>
    </source>
</reference>
<name>A0A9X2SUY2_9BACE</name>
<accession>A0A9X2SUY2</accession>
<dbReference type="Proteomes" id="UP001143192">
    <property type="component" value="Unassembled WGS sequence"/>
</dbReference>
<sequence>LLLRDIHYIRLSGNEHPDFITINRFRNRVEEEINTVFTQLVLVLADKGFISLDVEYIDGTKIESKANKYTFVWRKTVEKNRTKLMDKIRILLEQVDEVIAQENSMK</sequence>
<dbReference type="PANTHER" id="PTHR33408">
    <property type="entry name" value="TRANSPOSASE"/>
    <property type="match status" value="1"/>
</dbReference>
<reference evidence="1" key="1">
    <citation type="journal article" date="2022" name="Arch. Microbiol.">
        <title>Bacteroides muris sp. nov. isolated from the cecum of wild-derived house mice.</title>
        <authorList>
            <person name="Fokt H."/>
            <person name="Unni R."/>
            <person name="Repnik U."/>
            <person name="Schmitz R.A."/>
            <person name="Bramkamp M."/>
            <person name="Baines J.F."/>
            <person name="Unterweger D."/>
        </authorList>
    </citation>
    <scope>NUCLEOTIDE SEQUENCE</scope>
    <source>
        <strain evidence="1">KH365_2</strain>
    </source>
</reference>
<keyword evidence="2" id="KW-1185">Reference proteome</keyword>
<feature type="non-terminal residue" evidence="1">
    <location>
        <position position="106"/>
    </location>
</feature>
<comment type="caution">
    <text evidence="1">The sequence shown here is derived from an EMBL/GenBank/DDBJ whole genome shotgun (WGS) entry which is preliminary data.</text>
</comment>